<feature type="domain" description="Bacterial type II secretion system protein E" evidence="4">
    <location>
        <begin position="3"/>
        <end position="273"/>
    </location>
</feature>
<keyword evidence="3" id="KW-0067">ATP-binding</keyword>
<reference evidence="5 6" key="1">
    <citation type="journal article" date="2015" name="Genome Announc.">
        <title>Expanding the biotechnology potential of lactobacilli through comparative genomics of 213 strains and associated genera.</title>
        <authorList>
            <person name="Sun Z."/>
            <person name="Harris H.M."/>
            <person name="McCann A."/>
            <person name="Guo C."/>
            <person name="Argimon S."/>
            <person name="Zhang W."/>
            <person name="Yang X."/>
            <person name="Jeffery I.B."/>
            <person name="Cooney J.C."/>
            <person name="Kagawa T.F."/>
            <person name="Liu W."/>
            <person name="Song Y."/>
            <person name="Salvetti E."/>
            <person name="Wrobel A."/>
            <person name="Rasinkangas P."/>
            <person name="Parkhill J."/>
            <person name="Rea M.C."/>
            <person name="O'Sullivan O."/>
            <person name="Ritari J."/>
            <person name="Douillard F.P."/>
            <person name="Paul Ross R."/>
            <person name="Yang R."/>
            <person name="Briner A.E."/>
            <person name="Felis G.E."/>
            <person name="de Vos W.M."/>
            <person name="Barrangou R."/>
            <person name="Klaenhammer T.R."/>
            <person name="Caufield P.W."/>
            <person name="Cui Y."/>
            <person name="Zhang H."/>
            <person name="O'Toole P.W."/>
        </authorList>
    </citation>
    <scope>NUCLEOTIDE SEQUENCE [LARGE SCALE GENOMIC DNA]</scope>
    <source>
        <strain evidence="5 6">DSM 23026</strain>
    </source>
</reference>
<dbReference type="Gene3D" id="3.40.50.300">
    <property type="entry name" value="P-loop containing nucleotide triphosphate hydrolases"/>
    <property type="match status" value="1"/>
</dbReference>
<dbReference type="Pfam" id="PF00437">
    <property type="entry name" value="T2SSE"/>
    <property type="match status" value="1"/>
</dbReference>
<dbReference type="Proteomes" id="UP000051249">
    <property type="component" value="Unassembled WGS sequence"/>
</dbReference>
<comment type="caution">
    <text evidence="5">The sequence shown here is derived from an EMBL/GenBank/DDBJ whole genome shotgun (WGS) entry which is preliminary data.</text>
</comment>
<dbReference type="OrthoDB" id="9808272at2"/>
<evidence type="ECO:0000259" key="4">
    <source>
        <dbReference type="Pfam" id="PF00437"/>
    </source>
</evidence>
<dbReference type="PANTHER" id="PTHR30258:SF2">
    <property type="entry name" value="COMG OPERON PROTEIN 1"/>
    <property type="match status" value="1"/>
</dbReference>
<dbReference type="PANTHER" id="PTHR30258">
    <property type="entry name" value="TYPE II SECRETION SYSTEM PROTEIN GSPE-RELATED"/>
    <property type="match status" value="1"/>
</dbReference>
<dbReference type="RefSeq" id="WP_057800263.1">
    <property type="nucleotide sequence ID" value="NZ_BJZZ01000033.1"/>
</dbReference>
<dbReference type="GO" id="GO:0016887">
    <property type="term" value="F:ATP hydrolysis activity"/>
    <property type="evidence" value="ECO:0007669"/>
    <property type="project" value="TreeGrafter"/>
</dbReference>
<protein>
    <submittedName>
        <fullName evidence="5">Type ii secretory pathway competence component, atpase</fullName>
    </submittedName>
</protein>
<dbReference type="InterPro" id="IPR001482">
    <property type="entry name" value="T2SS/T4SS_dom"/>
</dbReference>
<dbReference type="InterPro" id="IPR027417">
    <property type="entry name" value="P-loop_NTPase"/>
</dbReference>
<comment type="similarity">
    <text evidence="1">Belongs to the GSP E family.</text>
</comment>
<evidence type="ECO:0000256" key="3">
    <source>
        <dbReference type="ARBA" id="ARBA00022840"/>
    </source>
</evidence>
<keyword evidence="2" id="KW-0547">Nucleotide-binding</keyword>
<dbReference type="Gene3D" id="3.30.450.90">
    <property type="match status" value="1"/>
</dbReference>
<dbReference type="AlphaFoldDB" id="A0A0R2NC94"/>
<dbReference type="PATRIC" id="fig|480391.4.peg.1085"/>
<dbReference type="CDD" id="cd01129">
    <property type="entry name" value="PulE-GspE-like"/>
    <property type="match status" value="1"/>
</dbReference>
<dbReference type="NCBIfam" id="NF041000">
    <property type="entry name" value="ATPase_ComGA"/>
    <property type="match status" value="1"/>
</dbReference>
<sequence length="315" mass="36072">MKVEEHVKNYFKQCVDQKSSDLFILPKDDQYQILFKKGDTYQKSDLINTELTTQIISFIKYLANMSISEHRRPQSGAFKWDKFDTPINIRISTVGDFLGRESMVVRFIYPLELTNEHVDQMGWRQVSELLKRRGLIVFAGPMGSGKTTSIYKFAKTLSDSKLVMSIEDPVEILEQQFLQIQVNEEAGMSYQNLLKAGLRHRPDVFIIGEIRDQQTAQIAVQAALSGHLVLTTIHAQNTKGVFERLLQLGVEEHFLKQAVNCVIYQRLIPLIDNKKYLLMDVEGNGADSGDWASKLARLRDDGQISDEVFLQYQYG</sequence>
<dbReference type="GO" id="GO:0005886">
    <property type="term" value="C:plasma membrane"/>
    <property type="evidence" value="ECO:0007669"/>
    <property type="project" value="TreeGrafter"/>
</dbReference>
<proteinExistence type="inferred from homology"/>
<organism evidence="5 6">
    <name type="scientific">Pediococcus argentinicus</name>
    <dbReference type="NCBI Taxonomy" id="480391"/>
    <lineage>
        <taxon>Bacteria</taxon>
        <taxon>Bacillati</taxon>
        <taxon>Bacillota</taxon>
        <taxon>Bacilli</taxon>
        <taxon>Lactobacillales</taxon>
        <taxon>Lactobacillaceae</taxon>
        <taxon>Pediococcus</taxon>
    </lineage>
</organism>
<evidence type="ECO:0000256" key="2">
    <source>
        <dbReference type="ARBA" id="ARBA00022741"/>
    </source>
</evidence>
<name>A0A0R2NC94_9LACO</name>
<evidence type="ECO:0000313" key="6">
    <source>
        <dbReference type="Proteomes" id="UP000051249"/>
    </source>
</evidence>
<accession>A0A0R2NC94</accession>
<dbReference type="InterPro" id="IPR047667">
    <property type="entry name" value="ATPase_ComGA"/>
</dbReference>
<gene>
    <name evidence="5" type="ORF">IV88_GL001069</name>
</gene>
<evidence type="ECO:0000313" key="5">
    <source>
        <dbReference type="EMBL" id="KRO22940.1"/>
    </source>
</evidence>
<dbReference type="EMBL" id="JQCQ01000033">
    <property type="protein sequence ID" value="KRO22940.1"/>
    <property type="molecule type" value="Genomic_DNA"/>
</dbReference>
<dbReference type="GO" id="GO:0005524">
    <property type="term" value="F:ATP binding"/>
    <property type="evidence" value="ECO:0007669"/>
    <property type="project" value="UniProtKB-KW"/>
</dbReference>
<keyword evidence="6" id="KW-1185">Reference proteome</keyword>
<evidence type="ECO:0000256" key="1">
    <source>
        <dbReference type="ARBA" id="ARBA00006611"/>
    </source>
</evidence>
<dbReference type="SUPFAM" id="SSF52540">
    <property type="entry name" value="P-loop containing nucleoside triphosphate hydrolases"/>
    <property type="match status" value="1"/>
</dbReference>